<dbReference type="Proteomes" id="UP001652623">
    <property type="component" value="Chromosome 12"/>
</dbReference>
<dbReference type="RefSeq" id="XP_015893545.1">
    <property type="nucleotide sequence ID" value="XM_016038059.2"/>
</dbReference>
<evidence type="ECO:0000313" key="2">
    <source>
        <dbReference type="RefSeq" id="XP_015893545.1"/>
    </source>
</evidence>
<evidence type="ECO:0000313" key="5">
    <source>
        <dbReference type="RefSeq" id="XP_060669520.1"/>
    </source>
</evidence>
<dbReference type="AlphaFoldDB" id="A0A6P4AB26"/>
<accession>A0A6P4AB26</accession>
<dbReference type="RefSeq" id="XP_015893546.1">
    <property type="nucleotide sequence ID" value="XM_016038060.2"/>
</dbReference>
<evidence type="ECO:0000313" key="3">
    <source>
        <dbReference type="RefSeq" id="XP_015893546.1"/>
    </source>
</evidence>
<dbReference type="PANTHER" id="PTHR47261:SF2">
    <property type="entry name" value="CALCIUM-DEPENDENT LIPID-BINDING (CALB DOMAIN) FAMILY PROTEIN"/>
    <property type="match status" value="1"/>
</dbReference>
<evidence type="ECO:0000313" key="6">
    <source>
        <dbReference type="RefSeq" id="XP_060669521.1"/>
    </source>
</evidence>
<protein>
    <submittedName>
        <fullName evidence="4 5">Uncharacterized protein LOC132800255 isoform X1</fullName>
    </submittedName>
    <submittedName>
        <fullName evidence="2 3">uncharacterized protein LOC107427683 isoform X1</fullName>
    </submittedName>
</protein>
<reference evidence="2 3" key="1">
    <citation type="submission" date="2022-04" db="UniProtKB">
        <authorList>
            <consortium name="RefSeq"/>
        </authorList>
    </citation>
    <scope>IDENTIFICATION</scope>
    <source>
        <tissue evidence="2 3">In vitro plantlets</tissue>
        <tissue evidence="4 5">Seedling</tissue>
    </source>
</reference>
<evidence type="ECO:0000313" key="1">
    <source>
        <dbReference type="Proteomes" id="UP001652623"/>
    </source>
</evidence>
<evidence type="ECO:0000313" key="4">
    <source>
        <dbReference type="RefSeq" id="XP_060669519.1"/>
    </source>
</evidence>
<sequence length="154" mass="17327">MVICQRQEMRNLKDLCPWNRTFMRMSHVAPFKGCMVGGIDSSIEEICKPTIGGSMQLRNGKAVGLVPNDLKPGDMQEGNKDFVGELSVTIVDAQKLCYFFYGKTESLDPKTTILVPKDRYGLHAVDTLDPDMQKLVELHLISQKRKLDQLQAIV</sequence>
<proteinExistence type="predicted"/>
<name>A0A6P4AB26_ZIZJJ</name>
<organism evidence="2">
    <name type="scientific">Ziziphus jujuba</name>
    <name type="common">Chinese jujube</name>
    <name type="synonym">Ziziphus sativa</name>
    <dbReference type="NCBI Taxonomy" id="326968"/>
    <lineage>
        <taxon>Eukaryota</taxon>
        <taxon>Viridiplantae</taxon>
        <taxon>Streptophyta</taxon>
        <taxon>Embryophyta</taxon>
        <taxon>Tracheophyta</taxon>
        <taxon>Spermatophyta</taxon>
        <taxon>Magnoliopsida</taxon>
        <taxon>eudicotyledons</taxon>
        <taxon>Gunneridae</taxon>
        <taxon>Pentapetalae</taxon>
        <taxon>rosids</taxon>
        <taxon>fabids</taxon>
        <taxon>Rosales</taxon>
        <taxon>Rhamnaceae</taxon>
        <taxon>Paliureae</taxon>
        <taxon>Ziziphus</taxon>
    </lineage>
</organism>
<dbReference type="PANTHER" id="PTHR47261">
    <property type="entry name" value="CALCIUM-DEPENDENT LIPID-BINDING (CALB DOMAIN) FAMILY PROTEIN"/>
    <property type="match status" value="1"/>
</dbReference>
<keyword evidence="1" id="KW-1185">Reference proteome</keyword>
<dbReference type="RefSeq" id="XP_060669520.1">
    <property type="nucleotide sequence ID" value="XM_060813537.1"/>
</dbReference>
<dbReference type="RefSeq" id="XP_060669519.1">
    <property type="nucleotide sequence ID" value="XM_060813536.1"/>
</dbReference>
<dbReference type="RefSeq" id="XP_060669521.1">
    <property type="nucleotide sequence ID" value="XM_060813538.1"/>
</dbReference>
<gene>
    <name evidence="2 3" type="primary">LOC107427683</name>
    <name evidence="4 5 6" type="synonym">LOC132800255</name>
</gene>